<evidence type="ECO:0000313" key="3">
    <source>
        <dbReference type="Proteomes" id="UP001500711"/>
    </source>
</evidence>
<feature type="compositionally biased region" description="Low complexity" evidence="1">
    <location>
        <begin position="1"/>
        <end position="11"/>
    </location>
</feature>
<keyword evidence="3" id="KW-1185">Reference proteome</keyword>
<evidence type="ECO:0000313" key="2">
    <source>
        <dbReference type="EMBL" id="GAA3673165.1"/>
    </source>
</evidence>
<name>A0ABP7BXX1_9PSEU</name>
<evidence type="ECO:0000256" key="1">
    <source>
        <dbReference type="SAM" id="MobiDB-lite"/>
    </source>
</evidence>
<feature type="compositionally biased region" description="Basic and acidic residues" evidence="1">
    <location>
        <begin position="17"/>
        <end position="31"/>
    </location>
</feature>
<feature type="region of interest" description="Disordered" evidence="1">
    <location>
        <begin position="1"/>
        <end position="36"/>
    </location>
</feature>
<dbReference type="EMBL" id="BAABBE010000027">
    <property type="protein sequence ID" value="GAA3673165.1"/>
    <property type="molecule type" value="Genomic_DNA"/>
</dbReference>
<proteinExistence type="predicted"/>
<dbReference type="SUPFAM" id="SSF50199">
    <property type="entry name" value="Staphylococcal nuclease"/>
    <property type="match status" value="1"/>
</dbReference>
<reference evidence="3" key="1">
    <citation type="journal article" date="2019" name="Int. J. Syst. Evol. Microbiol.">
        <title>The Global Catalogue of Microorganisms (GCM) 10K type strain sequencing project: providing services to taxonomists for standard genome sequencing and annotation.</title>
        <authorList>
            <consortium name="The Broad Institute Genomics Platform"/>
            <consortium name="The Broad Institute Genome Sequencing Center for Infectious Disease"/>
            <person name="Wu L."/>
            <person name="Ma J."/>
        </authorList>
    </citation>
    <scope>NUCLEOTIDE SEQUENCE [LARGE SCALE GENOMIC DNA]</scope>
    <source>
        <strain evidence="3">JCM 17494</strain>
    </source>
</reference>
<gene>
    <name evidence="2" type="ORF">GCM10022267_69950</name>
</gene>
<dbReference type="InterPro" id="IPR035437">
    <property type="entry name" value="SNase_OB-fold_sf"/>
</dbReference>
<accession>A0ABP7BXX1</accession>
<comment type="caution">
    <text evidence="2">The sequence shown here is derived from an EMBL/GenBank/DDBJ whole genome shotgun (WGS) entry which is preliminary data.</text>
</comment>
<organism evidence="2 3">
    <name type="scientific">Lentzea roselyniae</name>
    <dbReference type="NCBI Taxonomy" id="531940"/>
    <lineage>
        <taxon>Bacteria</taxon>
        <taxon>Bacillati</taxon>
        <taxon>Actinomycetota</taxon>
        <taxon>Actinomycetes</taxon>
        <taxon>Pseudonocardiales</taxon>
        <taxon>Pseudonocardiaceae</taxon>
        <taxon>Lentzea</taxon>
    </lineage>
</organism>
<sequence length="190" mass="19908">MILLATACTAPAPEPEPVDRSPLRPAPRTEQRPQGVPVRGVVDGRTVEFANGVRVRISMLAPPAACWAADALDFAKKTLLNQPVRFSSITPGEANLELPDGTDYAMLAVRQGVLRAQGAAGPLAEAETAAAREKLGLWGPPCNGRGNAPTVPTAGPNGFRSIVDAALDSDRHLHLNSLETVAAPALLIKE</sequence>
<evidence type="ECO:0008006" key="4">
    <source>
        <dbReference type="Google" id="ProtNLM"/>
    </source>
</evidence>
<dbReference type="Gene3D" id="2.40.50.90">
    <property type="match status" value="1"/>
</dbReference>
<dbReference type="Proteomes" id="UP001500711">
    <property type="component" value="Unassembled WGS sequence"/>
</dbReference>
<protein>
    <recommendedName>
        <fullName evidence="4">TNase-like domain-containing protein</fullName>
    </recommendedName>
</protein>